<keyword evidence="2" id="KW-1133">Transmembrane helix</keyword>
<dbReference type="AlphaFoldDB" id="A0A9Q1FZR4"/>
<dbReference type="Proteomes" id="UP001152622">
    <property type="component" value="Chromosome 3"/>
</dbReference>
<feature type="compositionally biased region" description="Low complexity" evidence="1">
    <location>
        <begin position="324"/>
        <end position="337"/>
    </location>
</feature>
<dbReference type="OrthoDB" id="10682646at2759"/>
<protein>
    <submittedName>
        <fullName evidence="3">Uncharacterized protein</fullName>
    </submittedName>
</protein>
<dbReference type="EMBL" id="JAINUF010000003">
    <property type="protein sequence ID" value="KAJ8370793.1"/>
    <property type="molecule type" value="Genomic_DNA"/>
</dbReference>
<evidence type="ECO:0000256" key="1">
    <source>
        <dbReference type="SAM" id="MobiDB-lite"/>
    </source>
</evidence>
<feature type="region of interest" description="Disordered" evidence="1">
    <location>
        <begin position="261"/>
        <end position="337"/>
    </location>
</feature>
<feature type="compositionally biased region" description="Polar residues" evidence="1">
    <location>
        <begin position="357"/>
        <end position="368"/>
    </location>
</feature>
<name>A0A9Q1FZR4_SYNKA</name>
<proteinExistence type="predicted"/>
<comment type="caution">
    <text evidence="3">The sequence shown here is derived from an EMBL/GenBank/DDBJ whole genome shotgun (WGS) entry which is preliminary data.</text>
</comment>
<feature type="transmembrane region" description="Helical" evidence="2">
    <location>
        <begin position="71"/>
        <end position="92"/>
    </location>
</feature>
<gene>
    <name evidence="3" type="ORF">SKAU_G00108210</name>
</gene>
<feature type="region of interest" description="Disordered" evidence="1">
    <location>
        <begin position="14"/>
        <end position="47"/>
    </location>
</feature>
<organism evidence="3 4">
    <name type="scientific">Synaphobranchus kaupii</name>
    <name type="common">Kaup's arrowtooth eel</name>
    <dbReference type="NCBI Taxonomy" id="118154"/>
    <lineage>
        <taxon>Eukaryota</taxon>
        <taxon>Metazoa</taxon>
        <taxon>Chordata</taxon>
        <taxon>Craniata</taxon>
        <taxon>Vertebrata</taxon>
        <taxon>Euteleostomi</taxon>
        <taxon>Actinopterygii</taxon>
        <taxon>Neopterygii</taxon>
        <taxon>Teleostei</taxon>
        <taxon>Anguilliformes</taxon>
        <taxon>Synaphobranchidae</taxon>
        <taxon>Synaphobranchus</taxon>
    </lineage>
</organism>
<feature type="region of interest" description="Disordered" evidence="1">
    <location>
        <begin position="349"/>
        <end position="368"/>
    </location>
</feature>
<sequence length="524" mass="56287">MPVPFTVCAAREGRGDFPERRNSVPEERSTFIRGEEEEDEEDGNEEPLVRCSPLDEACADISPSNSRDPHVTIVAIIIIIIVIILPAVLLAGSSCSCDGGTAGPKDSPERHFTNTTQKGHGVTRPEVTSRSLLPSVRHLYCPPHTELPHHLRPSGGGKPIPLDSADINHAIAGRNGGVAPAGNGKPGPLRIQTIPNKCTGAYQNHPPPSISLLPPTVRPLCLGLPELSGVTHRARSGGVRGDNPLERGPCGGCGAPWGPLTSNPPPLPLMQAGTGAHSSVSAPHCQPAERRERETSAAGGAETTAERSSRSRREAKSEPGTRGASGEVPAEGAAEAPCPQISSLRCREEGDRRISCRPSSRSTGETMCTRQRFTKADMQPRLLDTGRNHGEPQGLAFAALRHGAQRLSKHNGERCVRWADNKTGSGRSLNLRVPAQPWLFIRLCLSLPQRPEMDTLDRFDRRVVTGPPRAPFHHTDGPRLSHFLLLRTLVCGAKIVDCEGVRVEHRIIGATLGPHFDVSSIKDC</sequence>
<feature type="compositionally biased region" description="Basic and acidic residues" evidence="1">
    <location>
        <begin position="304"/>
        <end position="319"/>
    </location>
</feature>
<keyword evidence="2" id="KW-0472">Membrane</keyword>
<keyword evidence="2" id="KW-0812">Transmembrane</keyword>
<reference evidence="3" key="1">
    <citation type="journal article" date="2023" name="Science">
        <title>Genome structures resolve the early diversification of teleost fishes.</title>
        <authorList>
            <person name="Parey E."/>
            <person name="Louis A."/>
            <person name="Montfort J."/>
            <person name="Bouchez O."/>
            <person name="Roques C."/>
            <person name="Iampietro C."/>
            <person name="Lluch J."/>
            <person name="Castinel A."/>
            <person name="Donnadieu C."/>
            <person name="Desvignes T."/>
            <person name="Floi Bucao C."/>
            <person name="Jouanno E."/>
            <person name="Wen M."/>
            <person name="Mejri S."/>
            <person name="Dirks R."/>
            <person name="Jansen H."/>
            <person name="Henkel C."/>
            <person name="Chen W.J."/>
            <person name="Zahm M."/>
            <person name="Cabau C."/>
            <person name="Klopp C."/>
            <person name="Thompson A.W."/>
            <person name="Robinson-Rechavi M."/>
            <person name="Braasch I."/>
            <person name="Lecointre G."/>
            <person name="Bobe J."/>
            <person name="Postlethwait J.H."/>
            <person name="Berthelot C."/>
            <person name="Roest Crollius H."/>
            <person name="Guiguen Y."/>
        </authorList>
    </citation>
    <scope>NUCLEOTIDE SEQUENCE</scope>
    <source>
        <strain evidence="3">WJC10195</strain>
    </source>
</reference>
<evidence type="ECO:0000256" key="2">
    <source>
        <dbReference type="SAM" id="Phobius"/>
    </source>
</evidence>
<evidence type="ECO:0000313" key="4">
    <source>
        <dbReference type="Proteomes" id="UP001152622"/>
    </source>
</evidence>
<evidence type="ECO:0000313" key="3">
    <source>
        <dbReference type="EMBL" id="KAJ8370793.1"/>
    </source>
</evidence>
<feature type="region of interest" description="Disordered" evidence="1">
    <location>
        <begin position="98"/>
        <end position="126"/>
    </location>
</feature>
<keyword evidence="4" id="KW-1185">Reference proteome</keyword>
<accession>A0A9Q1FZR4</accession>
<feature type="compositionally biased region" description="Acidic residues" evidence="1">
    <location>
        <begin position="35"/>
        <end position="45"/>
    </location>
</feature>
<feature type="compositionally biased region" description="Basic and acidic residues" evidence="1">
    <location>
        <begin position="14"/>
        <end position="34"/>
    </location>
</feature>